<evidence type="ECO:0000259" key="4">
    <source>
        <dbReference type="PROSITE" id="PS50222"/>
    </source>
</evidence>
<dbReference type="InterPro" id="IPR018247">
    <property type="entry name" value="EF_Hand_1_Ca_BS"/>
</dbReference>
<name>A0A813S2M3_9BILA</name>
<keyword evidence="3" id="KW-1133">Transmembrane helix</keyword>
<dbReference type="Gene3D" id="1.10.238.10">
    <property type="entry name" value="EF-hand"/>
    <property type="match status" value="1"/>
</dbReference>
<evidence type="ECO:0000256" key="3">
    <source>
        <dbReference type="SAM" id="Phobius"/>
    </source>
</evidence>
<dbReference type="InterPro" id="IPR011992">
    <property type="entry name" value="EF-hand-dom_pair"/>
</dbReference>
<dbReference type="InterPro" id="IPR050145">
    <property type="entry name" value="Centrin_CML-like"/>
</dbReference>
<feature type="domain" description="EF-hand" evidence="4">
    <location>
        <begin position="494"/>
        <end position="529"/>
    </location>
</feature>
<dbReference type="OrthoDB" id="204305at2759"/>
<organism evidence="5 7">
    <name type="scientific">Didymodactylos carnosus</name>
    <dbReference type="NCBI Taxonomy" id="1234261"/>
    <lineage>
        <taxon>Eukaryota</taxon>
        <taxon>Metazoa</taxon>
        <taxon>Spiralia</taxon>
        <taxon>Gnathifera</taxon>
        <taxon>Rotifera</taxon>
        <taxon>Eurotatoria</taxon>
        <taxon>Bdelloidea</taxon>
        <taxon>Philodinida</taxon>
        <taxon>Philodinidae</taxon>
        <taxon>Didymodactylos</taxon>
    </lineage>
</organism>
<protein>
    <recommendedName>
        <fullName evidence="4">EF-hand domain-containing protein</fullName>
    </recommendedName>
</protein>
<dbReference type="CDD" id="cd00051">
    <property type="entry name" value="EFh"/>
    <property type="match status" value="1"/>
</dbReference>
<dbReference type="AlphaFoldDB" id="A0A813S2M3"/>
<proteinExistence type="predicted"/>
<evidence type="ECO:0000256" key="1">
    <source>
        <dbReference type="ARBA" id="ARBA00022737"/>
    </source>
</evidence>
<dbReference type="InterPro" id="IPR002048">
    <property type="entry name" value="EF_hand_dom"/>
</dbReference>
<keyword evidence="2" id="KW-0106">Calcium</keyword>
<dbReference type="Proteomes" id="UP000663829">
    <property type="component" value="Unassembled WGS sequence"/>
</dbReference>
<dbReference type="SUPFAM" id="SSF47473">
    <property type="entry name" value="EF-hand"/>
    <property type="match status" value="1"/>
</dbReference>
<evidence type="ECO:0000256" key="2">
    <source>
        <dbReference type="ARBA" id="ARBA00022837"/>
    </source>
</evidence>
<keyword evidence="7" id="KW-1185">Reference proteome</keyword>
<feature type="domain" description="EF-hand" evidence="4">
    <location>
        <begin position="530"/>
        <end position="565"/>
    </location>
</feature>
<dbReference type="Proteomes" id="UP000681722">
    <property type="component" value="Unassembled WGS sequence"/>
</dbReference>
<dbReference type="PANTHER" id="PTHR23050">
    <property type="entry name" value="CALCIUM BINDING PROTEIN"/>
    <property type="match status" value="1"/>
</dbReference>
<keyword evidence="3" id="KW-0812">Transmembrane</keyword>
<comment type="caution">
    <text evidence="5">The sequence shown here is derived from an EMBL/GenBank/DDBJ whole genome shotgun (WGS) entry which is preliminary data.</text>
</comment>
<keyword evidence="3" id="KW-0472">Membrane</keyword>
<accession>A0A813S2M3</accession>
<dbReference type="EMBL" id="CAJNOQ010000341">
    <property type="protein sequence ID" value="CAF0789864.1"/>
    <property type="molecule type" value="Genomic_DNA"/>
</dbReference>
<feature type="transmembrane region" description="Helical" evidence="3">
    <location>
        <begin position="35"/>
        <end position="57"/>
    </location>
</feature>
<dbReference type="SMART" id="SM00054">
    <property type="entry name" value="EFh"/>
    <property type="match status" value="2"/>
</dbReference>
<dbReference type="Pfam" id="PF13499">
    <property type="entry name" value="EF-hand_7"/>
    <property type="match status" value="1"/>
</dbReference>
<reference evidence="5" key="1">
    <citation type="submission" date="2021-02" db="EMBL/GenBank/DDBJ databases">
        <authorList>
            <person name="Nowell W R."/>
        </authorList>
    </citation>
    <scope>NUCLEOTIDE SEQUENCE</scope>
</reference>
<sequence length="578" mass="67509">MNIRHKNVSFISRLSLANCTKRTSGAKTQSWRRNLLLLLFVFLGISFFINLHFSLLYPLSNHSLYSDYSFLLNSTETLCSQRSTQRGFKQKIISVSAYHSTDNIHLTNFTWQYLSEFIENAREKYPQWIVRVYYFNLDKTVDDILKLELKYNNVDFCNSEHIPILDNIKKYIPGKIQRFLPIIDRYVDYLMVRDIDSPLTDREIDAVNEWLNTTKTYHIMRDNPVHNIPILGGMWGFQRRQNDPINSITNLAKYFLSDNLIEKFSDAGDQTFLNEYIYPLAKHDSIVHDSYICTWSKWIWRMELTRPFPSRRSSPTCFVGCTKPCCLSTKETEQLDLSKYKQCPKLMSRFSRDSPTTSPNIRTFRGTPTRPVSVGNHTSINSRIILKKSSKLQQLSKQHPNIPSDQLRRLRKIFNTLNNGQPIPVEKMSSALKLYGYDDIQENTLMKSSFYDFLANYELMENGINFIQGLLDFEHFSLLILEYEENIKLEEEALRKIDWKVAFECFDVNKDGVIDAEELGIVMKIIGLPVTDRETKEMVKLADLNRDKLINFDEFIGIMTTAQITPTIRHGVDFNHIS</sequence>
<evidence type="ECO:0000313" key="7">
    <source>
        <dbReference type="Proteomes" id="UP000663829"/>
    </source>
</evidence>
<dbReference type="GO" id="GO:0005509">
    <property type="term" value="F:calcium ion binding"/>
    <property type="evidence" value="ECO:0007669"/>
    <property type="project" value="InterPro"/>
</dbReference>
<evidence type="ECO:0000313" key="5">
    <source>
        <dbReference type="EMBL" id="CAF0789864.1"/>
    </source>
</evidence>
<keyword evidence="1" id="KW-0677">Repeat</keyword>
<evidence type="ECO:0000313" key="6">
    <source>
        <dbReference type="EMBL" id="CAF3574036.1"/>
    </source>
</evidence>
<dbReference type="PROSITE" id="PS00018">
    <property type="entry name" value="EF_HAND_1"/>
    <property type="match status" value="2"/>
</dbReference>
<dbReference type="PROSITE" id="PS50222">
    <property type="entry name" value="EF_HAND_2"/>
    <property type="match status" value="2"/>
</dbReference>
<gene>
    <name evidence="5" type="ORF">GPM918_LOCUS2941</name>
    <name evidence="6" type="ORF">SRO942_LOCUS2941</name>
</gene>
<dbReference type="EMBL" id="CAJOBC010000341">
    <property type="protein sequence ID" value="CAF3574036.1"/>
    <property type="molecule type" value="Genomic_DNA"/>
</dbReference>